<sequence>MLYDLMTSSYIVHDIADIRVLLIKRGTIPRQKPAKPRSWRKTKPKFRKML</sequence>
<proteinExistence type="predicted"/>
<feature type="non-terminal residue" evidence="2">
    <location>
        <position position="50"/>
    </location>
</feature>
<dbReference type="EMBL" id="HACG01034196">
    <property type="protein sequence ID" value="CEK81061.1"/>
    <property type="molecule type" value="Transcribed_RNA"/>
</dbReference>
<gene>
    <name evidence="2" type="primary">ORF124101</name>
</gene>
<evidence type="ECO:0000256" key="1">
    <source>
        <dbReference type="SAM" id="MobiDB-lite"/>
    </source>
</evidence>
<dbReference type="AlphaFoldDB" id="A0A0B7AM56"/>
<organism evidence="2">
    <name type="scientific">Arion vulgaris</name>
    <dbReference type="NCBI Taxonomy" id="1028688"/>
    <lineage>
        <taxon>Eukaryota</taxon>
        <taxon>Metazoa</taxon>
        <taxon>Spiralia</taxon>
        <taxon>Lophotrochozoa</taxon>
        <taxon>Mollusca</taxon>
        <taxon>Gastropoda</taxon>
        <taxon>Heterobranchia</taxon>
        <taxon>Euthyneura</taxon>
        <taxon>Panpulmonata</taxon>
        <taxon>Eupulmonata</taxon>
        <taxon>Stylommatophora</taxon>
        <taxon>Helicina</taxon>
        <taxon>Arionoidea</taxon>
        <taxon>Arionidae</taxon>
        <taxon>Arion</taxon>
    </lineage>
</organism>
<protein>
    <submittedName>
        <fullName evidence="2">Uncharacterized protein</fullName>
    </submittedName>
</protein>
<feature type="compositionally biased region" description="Basic residues" evidence="1">
    <location>
        <begin position="32"/>
        <end position="50"/>
    </location>
</feature>
<name>A0A0B7AM56_9EUPU</name>
<reference evidence="2" key="1">
    <citation type="submission" date="2014-12" db="EMBL/GenBank/DDBJ databases">
        <title>Insight into the proteome of Arion vulgaris.</title>
        <authorList>
            <person name="Aradska J."/>
            <person name="Bulat T."/>
            <person name="Smidak R."/>
            <person name="Sarate P."/>
            <person name="Gangsoo J."/>
            <person name="Sialana F."/>
            <person name="Bilban M."/>
            <person name="Lubec G."/>
        </authorList>
    </citation>
    <scope>NUCLEOTIDE SEQUENCE</scope>
    <source>
        <tissue evidence="2">Skin</tissue>
    </source>
</reference>
<accession>A0A0B7AM56</accession>
<evidence type="ECO:0000313" key="2">
    <source>
        <dbReference type="EMBL" id="CEK81061.1"/>
    </source>
</evidence>
<feature type="region of interest" description="Disordered" evidence="1">
    <location>
        <begin position="31"/>
        <end position="50"/>
    </location>
</feature>